<evidence type="ECO:0000259" key="1">
    <source>
        <dbReference type="Pfam" id="PF00535"/>
    </source>
</evidence>
<protein>
    <submittedName>
        <fullName evidence="2">Glycosyltransferase involved in cell wall biosynthesis</fullName>
    </submittedName>
</protein>
<dbReference type="InterPro" id="IPR001173">
    <property type="entry name" value="Glyco_trans_2-like"/>
</dbReference>
<organism evidence="2 3">
    <name type="scientific">Desulfomicrobium macestii</name>
    <dbReference type="NCBI Taxonomy" id="90731"/>
    <lineage>
        <taxon>Bacteria</taxon>
        <taxon>Pseudomonadati</taxon>
        <taxon>Thermodesulfobacteriota</taxon>
        <taxon>Desulfovibrionia</taxon>
        <taxon>Desulfovibrionales</taxon>
        <taxon>Desulfomicrobiaceae</taxon>
        <taxon>Desulfomicrobium</taxon>
    </lineage>
</organism>
<sequence>MTCVSVIIPTHDRADVLGRAVASVLGQTWTDLELFVVDDGSSDATASVLAEFDDPRLTGMHQENKGVSAARNLGIAASGGRYVALLDSDDYWMPDKLEKQVRFMAESGFAICQTDEIWIRNGQRVNPRFKHAKPAGWFLERSLELCLISPSCVMFTRELWRELGPFDERLPACEDYSLWLRVGTRHPVGLVPEALTVKTGGHADQLSRRIIGLDLYRIYAMVDLLRSMALGDEQRVMVVAALRERVRLYAQGCIKHGKDEEAVRVRELTAEVLRGL</sequence>
<accession>A0ABR9H859</accession>
<dbReference type="SUPFAM" id="SSF53448">
    <property type="entry name" value="Nucleotide-diphospho-sugar transferases"/>
    <property type="match status" value="1"/>
</dbReference>
<dbReference type="CDD" id="cd00761">
    <property type="entry name" value="Glyco_tranf_GTA_type"/>
    <property type="match status" value="1"/>
</dbReference>
<keyword evidence="3" id="KW-1185">Reference proteome</keyword>
<feature type="domain" description="Glycosyltransferase 2-like" evidence="1">
    <location>
        <begin position="5"/>
        <end position="158"/>
    </location>
</feature>
<dbReference type="Proteomes" id="UP000639010">
    <property type="component" value="Unassembled WGS sequence"/>
</dbReference>
<comment type="caution">
    <text evidence="2">The sequence shown here is derived from an EMBL/GenBank/DDBJ whole genome shotgun (WGS) entry which is preliminary data.</text>
</comment>
<dbReference type="InterPro" id="IPR050834">
    <property type="entry name" value="Glycosyltransf_2"/>
</dbReference>
<dbReference type="InterPro" id="IPR029044">
    <property type="entry name" value="Nucleotide-diphossugar_trans"/>
</dbReference>
<dbReference type="EMBL" id="JADBGG010000037">
    <property type="protein sequence ID" value="MBE1426888.1"/>
    <property type="molecule type" value="Genomic_DNA"/>
</dbReference>
<dbReference type="RefSeq" id="WP_192624742.1">
    <property type="nucleotide sequence ID" value="NZ_JADBGG010000037.1"/>
</dbReference>
<dbReference type="PANTHER" id="PTHR43685:SF2">
    <property type="entry name" value="GLYCOSYLTRANSFERASE 2-LIKE DOMAIN-CONTAINING PROTEIN"/>
    <property type="match status" value="1"/>
</dbReference>
<proteinExistence type="predicted"/>
<evidence type="ECO:0000313" key="2">
    <source>
        <dbReference type="EMBL" id="MBE1426888.1"/>
    </source>
</evidence>
<gene>
    <name evidence="2" type="ORF">H4684_003570</name>
</gene>
<name>A0ABR9H859_9BACT</name>
<dbReference type="Pfam" id="PF00535">
    <property type="entry name" value="Glycos_transf_2"/>
    <property type="match status" value="1"/>
</dbReference>
<dbReference type="PANTHER" id="PTHR43685">
    <property type="entry name" value="GLYCOSYLTRANSFERASE"/>
    <property type="match status" value="1"/>
</dbReference>
<reference evidence="2 3" key="1">
    <citation type="submission" date="2020-10" db="EMBL/GenBank/DDBJ databases">
        <title>Genomic Encyclopedia of Type Strains, Phase IV (KMG-IV): sequencing the most valuable type-strain genomes for metagenomic binning, comparative biology and taxonomic classification.</title>
        <authorList>
            <person name="Goeker M."/>
        </authorList>
    </citation>
    <scope>NUCLEOTIDE SEQUENCE [LARGE SCALE GENOMIC DNA]</scope>
    <source>
        <strain evidence="2 3">DSM 4194</strain>
    </source>
</reference>
<evidence type="ECO:0000313" key="3">
    <source>
        <dbReference type="Proteomes" id="UP000639010"/>
    </source>
</evidence>
<dbReference type="Gene3D" id="3.90.550.10">
    <property type="entry name" value="Spore Coat Polysaccharide Biosynthesis Protein SpsA, Chain A"/>
    <property type="match status" value="1"/>
</dbReference>